<evidence type="ECO:0000259" key="4">
    <source>
        <dbReference type="PROSITE" id="PS50970"/>
    </source>
</evidence>
<dbReference type="EMBL" id="WUBR01000003">
    <property type="protein sequence ID" value="MWV29207.1"/>
    <property type="molecule type" value="Genomic_DNA"/>
</dbReference>
<dbReference type="PROSITE" id="PS50970">
    <property type="entry name" value="HCY"/>
    <property type="match status" value="1"/>
</dbReference>
<dbReference type="Proteomes" id="UP000461409">
    <property type="component" value="Unassembled WGS sequence"/>
</dbReference>
<dbReference type="InterPro" id="IPR003726">
    <property type="entry name" value="HCY_dom"/>
</dbReference>
<feature type="domain" description="Hcy-binding" evidence="4">
    <location>
        <begin position="2"/>
        <end position="309"/>
    </location>
</feature>
<keyword evidence="6" id="KW-1185">Reference proteome</keyword>
<dbReference type="Gene3D" id="3.20.20.330">
    <property type="entry name" value="Homocysteine-binding-like domain"/>
    <property type="match status" value="1"/>
</dbReference>
<proteinExistence type="predicted"/>
<dbReference type="RefSeq" id="WP_160486814.1">
    <property type="nucleotide sequence ID" value="NZ_WUBR01000003.1"/>
</dbReference>
<evidence type="ECO:0000256" key="2">
    <source>
        <dbReference type="ARBA" id="ARBA00022679"/>
    </source>
</evidence>
<feature type="binding site" evidence="3">
    <location>
        <position position="294"/>
    </location>
    <ligand>
        <name>Zn(2+)</name>
        <dbReference type="ChEBI" id="CHEBI:29105"/>
    </ligand>
</feature>
<sequence length="313" mass="33797">MREFEKMLSAPRPYLTDGGMETWLFFQQGFEAPEFAAITLANDPPARKALRRYFDDFLAMAEDAVTGFVLDTITWRGCTEWAPALQMAPDELLKLSADAAQFAAAIRDDWADRVHGIVLNGVVGPAGDGYAPESLPSIDAAYRMHQPQIRVLAENGVDCISAITMTNTAEAIGIVQAAKEVGLPVVISFTVETDGRLPTGQTLGEAIATVDEATGSAPAYYMVNCAHPDHFRDALRDGAGWVSRIGGVRANASRLSHAELDEAEELDQGDPAEFGQLHEELARLLPSLHVVGGCCGTDHRHVECAARHLLEAP</sequence>
<keyword evidence="3" id="KW-0479">Metal-binding</keyword>
<reference evidence="5 6" key="1">
    <citation type="submission" date="2019-12" db="EMBL/GenBank/DDBJ databases">
        <authorList>
            <person name="Lee S.D."/>
        </authorList>
    </citation>
    <scope>NUCLEOTIDE SEQUENCE [LARGE SCALE GENOMIC DNA]</scope>
    <source>
        <strain evidence="5 6">GH3-10</strain>
    </source>
</reference>
<keyword evidence="2 3" id="KW-0808">Transferase</keyword>
<dbReference type="SUPFAM" id="SSF82282">
    <property type="entry name" value="Homocysteine S-methyltransferase"/>
    <property type="match status" value="1"/>
</dbReference>
<dbReference type="GO" id="GO:0008168">
    <property type="term" value="F:methyltransferase activity"/>
    <property type="evidence" value="ECO:0007669"/>
    <property type="project" value="UniProtKB-UniRule"/>
</dbReference>
<dbReference type="Pfam" id="PF02574">
    <property type="entry name" value="S-methyl_trans"/>
    <property type="match status" value="1"/>
</dbReference>
<dbReference type="GO" id="GO:0046872">
    <property type="term" value="F:metal ion binding"/>
    <property type="evidence" value="ECO:0007669"/>
    <property type="project" value="UniProtKB-KW"/>
</dbReference>
<evidence type="ECO:0000256" key="1">
    <source>
        <dbReference type="ARBA" id="ARBA00022603"/>
    </source>
</evidence>
<accession>A0A844XFE7</accession>
<gene>
    <name evidence="5" type="ORF">GRF63_14980</name>
</gene>
<dbReference type="GO" id="GO:0032259">
    <property type="term" value="P:methylation"/>
    <property type="evidence" value="ECO:0007669"/>
    <property type="project" value="UniProtKB-KW"/>
</dbReference>
<name>A0A844XFE7_9SPHN</name>
<protein>
    <submittedName>
        <fullName evidence="5">Homocysteine S-methyltransferase</fullName>
    </submittedName>
</protein>
<keyword evidence="1 3" id="KW-0489">Methyltransferase</keyword>
<feature type="binding site" evidence="3">
    <location>
        <position position="225"/>
    </location>
    <ligand>
        <name>Zn(2+)</name>
        <dbReference type="ChEBI" id="CHEBI:29105"/>
    </ligand>
</feature>
<evidence type="ECO:0000313" key="5">
    <source>
        <dbReference type="EMBL" id="MWV29207.1"/>
    </source>
</evidence>
<evidence type="ECO:0000256" key="3">
    <source>
        <dbReference type="PROSITE-ProRule" id="PRU00333"/>
    </source>
</evidence>
<comment type="caution">
    <text evidence="5">The sequence shown here is derived from an EMBL/GenBank/DDBJ whole genome shotgun (WGS) entry which is preliminary data.</text>
</comment>
<reference evidence="5 6" key="2">
    <citation type="submission" date="2020-02" db="EMBL/GenBank/DDBJ databases">
        <title>Erythrobacter dongmakensis sp. nov., isolated from a tidal mudflat.</title>
        <authorList>
            <person name="Kim I.S."/>
        </authorList>
    </citation>
    <scope>NUCLEOTIDE SEQUENCE [LARGE SCALE GENOMIC DNA]</scope>
    <source>
        <strain evidence="5 6">GH3-10</strain>
    </source>
</reference>
<dbReference type="InterPro" id="IPR036589">
    <property type="entry name" value="HCY_dom_sf"/>
</dbReference>
<keyword evidence="3" id="KW-0862">Zinc</keyword>
<evidence type="ECO:0000313" key="6">
    <source>
        <dbReference type="Proteomes" id="UP000461409"/>
    </source>
</evidence>
<dbReference type="PANTHER" id="PTHR11103:SF18">
    <property type="entry name" value="SLR1189 PROTEIN"/>
    <property type="match status" value="1"/>
</dbReference>
<dbReference type="AlphaFoldDB" id="A0A844XFE7"/>
<organism evidence="5 6">
    <name type="scientific">Aurantiacibacter rhizosphaerae</name>
    <dbReference type="NCBI Taxonomy" id="2691582"/>
    <lineage>
        <taxon>Bacteria</taxon>
        <taxon>Pseudomonadati</taxon>
        <taxon>Pseudomonadota</taxon>
        <taxon>Alphaproteobacteria</taxon>
        <taxon>Sphingomonadales</taxon>
        <taxon>Erythrobacteraceae</taxon>
        <taxon>Aurantiacibacter</taxon>
    </lineage>
</organism>
<comment type="cofactor">
    <cofactor evidence="3">
        <name>Zn(2+)</name>
        <dbReference type="ChEBI" id="CHEBI:29105"/>
    </cofactor>
</comment>
<feature type="binding site" evidence="3">
    <location>
        <position position="295"/>
    </location>
    <ligand>
        <name>Zn(2+)</name>
        <dbReference type="ChEBI" id="CHEBI:29105"/>
    </ligand>
</feature>
<dbReference type="PANTHER" id="PTHR11103">
    <property type="entry name" value="SLR1189 PROTEIN"/>
    <property type="match status" value="1"/>
</dbReference>